<dbReference type="PROSITE" id="PS00906">
    <property type="entry name" value="UROD_1"/>
    <property type="match status" value="1"/>
</dbReference>
<keyword evidence="10 12" id="KW-0456">Lyase</keyword>
<dbReference type="NCBIfam" id="TIGR01464">
    <property type="entry name" value="hemE"/>
    <property type="match status" value="1"/>
</dbReference>
<evidence type="ECO:0000259" key="14">
    <source>
        <dbReference type="PROSITE" id="PS00906"/>
    </source>
</evidence>
<evidence type="ECO:0000256" key="13">
    <source>
        <dbReference type="RuleBase" id="RU004169"/>
    </source>
</evidence>
<evidence type="ECO:0000256" key="9">
    <source>
        <dbReference type="ARBA" id="ARBA00022793"/>
    </source>
</evidence>
<evidence type="ECO:0000313" key="16">
    <source>
        <dbReference type="EMBL" id="RXK36044.1"/>
    </source>
</evidence>
<comment type="similarity">
    <text evidence="4 13">Belongs to the uroporphyrinogen decarboxylase family.</text>
</comment>
<evidence type="ECO:0000256" key="6">
    <source>
        <dbReference type="ARBA" id="ARBA00012288"/>
    </source>
</evidence>
<dbReference type="EC" id="4.1.1.37" evidence="6 12"/>
<dbReference type="InterPro" id="IPR038071">
    <property type="entry name" value="UROD/MetE-like_sf"/>
</dbReference>
<evidence type="ECO:0000256" key="1">
    <source>
        <dbReference type="ARBA" id="ARBA00002448"/>
    </source>
</evidence>
<evidence type="ECO:0000256" key="11">
    <source>
        <dbReference type="ARBA" id="ARBA00023244"/>
    </source>
</evidence>
<dbReference type="CDD" id="cd00717">
    <property type="entry name" value="URO-D"/>
    <property type="match status" value="1"/>
</dbReference>
<dbReference type="Gene3D" id="3.20.20.210">
    <property type="match status" value="1"/>
</dbReference>
<evidence type="ECO:0000256" key="12">
    <source>
        <dbReference type="RuleBase" id="RU000554"/>
    </source>
</evidence>
<dbReference type="Pfam" id="PF01208">
    <property type="entry name" value="URO-D"/>
    <property type="match status" value="1"/>
</dbReference>
<keyword evidence="11 12" id="KW-0627">Porphyrin biosynthesis</keyword>
<keyword evidence="17" id="KW-1185">Reference proteome</keyword>
<dbReference type="EMBL" id="SDIL01000111">
    <property type="protein sequence ID" value="RXK36044.1"/>
    <property type="molecule type" value="Genomic_DNA"/>
</dbReference>
<evidence type="ECO:0000256" key="4">
    <source>
        <dbReference type="ARBA" id="ARBA00009935"/>
    </source>
</evidence>
<organism evidence="16 17">
    <name type="scientific">Tremella mesenterica</name>
    <name type="common">Jelly fungus</name>
    <dbReference type="NCBI Taxonomy" id="5217"/>
    <lineage>
        <taxon>Eukaryota</taxon>
        <taxon>Fungi</taxon>
        <taxon>Dikarya</taxon>
        <taxon>Basidiomycota</taxon>
        <taxon>Agaricomycotina</taxon>
        <taxon>Tremellomycetes</taxon>
        <taxon>Tremellales</taxon>
        <taxon>Tremellaceae</taxon>
        <taxon>Tremella</taxon>
    </lineage>
</organism>
<dbReference type="PANTHER" id="PTHR21091:SF169">
    <property type="entry name" value="UROPORPHYRINOGEN DECARBOXYLASE"/>
    <property type="match status" value="1"/>
</dbReference>
<comment type="catalytic activity">
    <reaction evidence="12">
        <text>uroporphyrinogen III + 4 H(+) = coproporphyrinogen III + 4 CO2</text>
        <dbReference type="Rhea" id="RHEA:19865"/>
        <dbReference type="ChEBI" id="CHEBI:15378"/>
        <dbReference type="ChEBI" id="CHEBI:16526"/>
        <dbReference type="ChEBI" id="CHEBI:57308"/>
        <dbReference type="ChEBI" id="CHEBI:57309"/>
        <dbReference type="EC" id="4.1.1.37"/>
    </reaction>
</comment>
<dbReference type="HAMAP" id="MF_00218">
    <property type="entry name" value="URO_D"/>
    <property type="match status" value="1"/>
</dbReference>
<dbReference type="InterPro" id="IPR000257">
    <property type="entry name" value="Uroporphyrinogen_deCOase"/>
</dbReference>
<dbReference type="PROSITE" id="PS00907">
    <property type="entry name" value="UROD_2"/>
    <property type="match status" value="1"/>
</dbReference>
<evidence type="ECO:0000256" key="3">
    <source>
        <dbReference type="ARBA" id="ARBA00004804"/>
    </source>
</evidence>
<evidence type="ECO:0000259" key="15">
    <source>
        <dbReference type="PROSITE" id="PS00907"/>
    </source>
</evidence>
<dbReference type="SUPFAM" id="SSF51726">
    <property type="entry name" value="UROD/MetE-like"/>
    <property type="match status" value="1"/>
</dbReference>
<evidence type="ECO:0000256" key="2">
    <source>
        <dbReference type="ARBA" id="ARBA00004496"/>
    </source>
</evidence>
<proteinExistence type="inferred from homology"/>
<dbReference type="UniPathway" id="UPA00251">
    <property type="reaction ID" value="UER00321"/>
</dbReference>
<sequence>MSTQVTTSPSGQNGQTEYKIPNLKNINTWKQTQWPKLKNDLILRAVNGDKTDRAPVWVMRQAGRYLPEFLALRADHSFFECCQTPTLSSTLTLQPIQRYPLLDSSIIFCDILVVPQALGLEVLMEPQRGPVLPSPLIDPGHLTRLKTEVDVEKELGYVFEAITMTRRKLEGKIPLIGFCGAPWTLMAYMVEGGGSKTFEKSKSWLYKWPEESKGLLKRIADVCADLLIGQVLAGAQLLQVFDSWAGELTPHQFQQFALPSLLHISHKVHHVLSTLGHPSIPIILFPKGVHSPQSLRLLSDPKITGYSALGLDWTLDPVEVREIVGMKVALQGNFDPVVLYGGREGIEREVERVCNRWKLAGGGWIANLGHGITPGVKPEDMGWFLECVHRFSKR</sequence>
<dbReference type="GO" id="GO:0004853">
    <property type="term" value="F:uroporphyrinogen decarboxylase activity"/>
    <property type="evidence" value="ECO:0007669"/>
    <property type="project" value="UniProtKB-EC"/>
</dbReference>
<evidence type="ECO:0000256" key="8">
    <source>
        <dbReference type="ARBA" id="ARBA00022490"/>
    </source>
</evidence>
<dbReference type="STRING" id="5217.A0A4Q1BDP3"/>
<feature type="domain" description="Uroporphyrinogen decarboxylase (URO-D)" evidence="14">
    <location>
        <begin position="55"/>
        <end position="64"/>
    </location>
</feature>
<comment type="function">
    <text evidence="1">Catalyzes the decarboxylation of four acetate groups of uroporphyrinogen-III to yield coproporphyrinogen-III.</text>
</comment>
<keyword evidence="9 12" id="KW-0210">Decarboxylase</keyword>
<evidence type="ECO:0000256" key="7">
    <source>
        <dbReference type="ARBA" id="ARBA00014308"/>
    </source>
</evidence>
<evidence type="ECO:0000256" key="10">
    <source>
        <dbReference type="ARBA" id="ARBA00023239"/>
    </source>
</evidence>
<evidence type="ECO:0000313" key="17">
    <source>
        <dbReference type="Proteomes" id="UP000289152"/>
    </source>
</evidence>
<comment type="pathway">
    <text evidence="3 12">Porphyrin-containing compound metabolism; protoporphyrin-IX biosynthesis; coproporphyrinogen-III from 5-aminolevulinate: step 4/4.</text>
</comment>
<dbReference type="InterPro" id="IPR006361">
    <property type="entry name" value="Uroporphyrinogen_deCO2ase_HemE"/>
</dbReference>
<reference evidence="16 17" key="1">
    <citation type="submission" date="2016-06" db="EMBL/GenBank/DDBJ databases">
        <title>Evolution of pathogenesis and genome organization in the Tremellales.</title>
        <authorList>
            <person name="Cuomo C."/>
            <person name="Litvintseva A."/>
            <person name="Heitman J."/>
            <person name="Chen Y."/>
            <person name="Sun S."/>
            <person name="Springer D."/>
            <person name="Dromer F."/>
            <person name="Young S."/>
            <person name="Zeng Q."/>
            <person name="Chapman S."/>
            <person name="Gujja S."/>
            <person name="Saif S."/>
            <person name="Birren B."/>
        </authorList>
    </citation>
    <scope>NUCLEOTIDE SEQUENCE [LARGE SCALE GENOMIC DNA]</scope>
    <source>
        <strain evidence="16 17">ATCC 28783</strain>
    </source>
</reference>
<dbReference type="VEuPathDB" id="FungiDB:TREMEDRAFT_68599"/>
<dbReference type="FunCoup" id="A0A4Q1BDP3">
    <property type="interactions" value="490"/>
</dbReference>
<dbReference type="PANTHER" id="PTHR21091">
    <property type="entry name" value="METHYLTETRAHYDROFOLATE:HOMOCYSTEINE METHYLTRANSFERASE RELATED"/>
    <property type="match status" value="1"/>
</dbReference>
<dbReference type="OrthoDB" id="339900at2759"/>
<comment type="subcellular location">
    <subcellularLocation>
        <location evidence="2">Cytoplasm</location>
    </subcellularLocation>
</comment>
<feature type="domain" description="Uroporphyrinogen decarboxylase (URO-D)" evidence="15">
    <location>
        <begin position="176"/>
        <end position="192"/>
    </location>
</feature>
<accession>A0A4Q1BDP3</accession>
<dbReference type="Proteomes" id="UP000289152">
    <property type="component" value="Unassembled WGS sequence"/>
</dbReference>
<dbReference type="AlphaFoldDB" id="A0A4Q1BDP3"/>
<gene>
    <name evidence="16" type="ORF">M231_06692</name>
</gene>
<comment type="caution">
    <text evidence="16">The sequence shown here is derived from an EMBL/GenBank/DDBJ whole genome shotgun (WGS) entry which is preliminary data.</text>
</comment>
<keyword evidence="8" id="KW-0963">Cytoplasm</keyword>
<protein>
    <recommendedName>
        <fullName evidence="7 12">Uroporphyrinogen decarboxylase</fullName>
        <ecNumber evidence="6 12">4.1.1.37</ecNumber>
    </recommendedName>
</protein>
<dbReference type="GO" id="GO:0005829">
    <property type="term" value="C:cytosol"/>
    <property type="evidence" value="ECO:0007669"/>
    <property type="project" value="TreeGrafter"/>
</dbReference>
<dbReference type="GO" id="GO:0006782">
    <property type="term" value="P:protoporphyrinogen IX biosynthetic process"/>
    <property type="evidence" value="ECO:0007669"/>
    <property type="project" value="UniProtKB-UniPathway"/>
</dbReference>
<dbReference type="InParanoid" id="A0A4Q1BDP3"/>
<comment type="subunit">
    <text evidence="5">Homodimer.</text>
</comment>
<name>A0A4Q1BDP3_TREME</name>
<dbReference type="FunFam" id="3.20.20.210:FF:000001">
    <property type="entry name" value="Uroporphyrinogen decarboxylase"/>
    <property type="match status" value="1"/>
</dbReference>
<evidence type="ECO:0000256" key="5">
    <source>
        <dbReference type="ARBA" id="ARBA00011738"/>
    </source>
</evidence>